<dbReference type="Proteomes" id="UP000826050">
    <property type="component" value="Chromosome"/>
</dbReference>
<sequence>MKEMPLPARPCPPAELVGEDAQLFLTLRPAPEIGEWVQRNILADDGPIHNPDHFHLIDADLCFLWASTAFTKQGRSVLGQCEQVMFRTGGWQKARQEQQMREWFGYVPQFIITLAADYCSQCSDVEFCALVEHELMHIGQQMDEFGSPKFDKEGFPKLRMVGHDVEEFIGVVQRYGASQDVQRLIDVAKAGPSVARANIAHACGACLRVA</sequence>
<feature type="domain" description="Putative phage metallopeptidase" evidence="1">
    <location>
        <begin position="35"/>
        <end position="188"/>
    </location>
</feature>
<evidence type="ECO:0000259" key="1">
    <source>
        <dbReference type="Pfam" id="PF18894"/>
    </source>
</evidence>
<evidence type="ECO:0000313" key="3">
    <source>
        <dbReference type="Proteomes" id="UP000826050"/>
    </source>
</evidence>
<name>A0ABX8SVT4_9BURK</name>
<proteinExistence type="predicted"/>
<dbReference type="RefSeq" id="WP_219236033.1">
    <property type="nucleotide sequence ID" value="NZ_CP049362.1"/>
</dbReference>
<reference evidence="2 3" key="1">
    <citation type="submission" date="2020-02" db="EMBL/GenBank/DDBJ databases">
        <title>Partial ammonium oxidation to N2 by heterotrophic bacteria.</title>
        <authorList>
            <person name="Wu M."/>
        </authorList>
    </citation>
    <scope>NUCLEOTIDE SEQUENCE [LARGE SCALE GENOMIC DNA]</scope>
    <source>
        <strain evidence="2 3">HO-1</strain>
    </source>
</reference>
<dbReference type="Pfam" id="PF18894">
    <property type="entry name" value="PhageMetallopep"/>
    <property type="match status" value="1"/>
</dbReference>
<evidence type="ECO:0000313" key="2">
    <source>
        <dbReference type="EMBL" id="QXX78998.1"/>
    </source>
</evidence>
<gene>
    <name evidence="2" type="ORF">FE795_08195</name>
</gene>
<dbReference type="InterPro" id="IPR043998">
    <property type="entry name" value="Put_Metallopep"/>
</dbReference>
<dbReference type="EMBL" id="CP049362">
    <property type="protein sequence ID" value="QXX78998.1"/>
    <property type="molecule type" value="Genomic_DNA"/>
</dbReference>
<accession>A0ABX8SVT4</accession>
<keyword evidence="3" id="KW-1185">Reference proteome</keyword>
<protein>
    <recommendedName>
        <fullName evidence="1">Putative phage metallopeptidase domain-containing protein</fullName>
    </recommendedName>
</protein>
<organism evidence="2 3">
    <name type="scientific">Alcaligenes ammonioxydans</name>
    <dbReference type="NCBI Taxonomy" id="2582914"/>
    <lineage>
        <taxon>Bacteria</taxon>
        <taxon>Pseudomonadati</taxon>
        <taxon>Pseudomonadota</taxon>
        <taxon>Betaproteobacteria</taxon>
        <taxon>Burkholderiales</taxon>
        <taxon>Alcaligenaceae</taxon>
        <taxon>Alcaligenes</taxon>
    </lineage>
</organism>